<evidence type="ECO:0000256" key="1">
    <source>
        <dbReference type="SAM" id="Phobius"/>
    </source>
</evidence>
<protein>
    <recommendedName>
        <fullName evidence="4">DUF3667 domain-containing protein</fullName>
    </recommendedName>
</protein>
<gene>
    <name evidence="2" type="ORF">GCM10011514_13780</name>
</gene>
<evidence type="ECO:0008006" key="4">
    <source>
        <dbReference type="Google" id="ProtNLM"/>
    </source>
</evidence>
<proteinExistence type="predicted"/>
<dbReference type="EMBL" id="BMKK01000002">
    <property type="protein sequence ID" value="GGD50764.1"/>
    <property type="molecule type" value="Genomic_DNA"/>
</dbReference>
<evidence type="ECO:0000313" key="2">
    <source>
        <dbReference type="EMBL" id="GGD50764.1"/>
    </source>
</evidence>
<reference evidence="2" key="1">
    <citation type="journal article" date="2014" name="Int. J. Syst. Evol. Microbiol.">
        <title>Complete genome sequence of Corynebacterium casei LMG S-19264T (=DSM 44701T), isolated from a smear-ripened cheese.</title>
        <authorList>
            <consortium name="US DOE Joint Genome Institute (JGI-PGF)"/>
            <person name="Walter F."/>
            <person name="Albersmeier A."/>
            <person name="Kalinowski J."/>
            <person name="Ruckert C."/>
        </authorList>
    </citation>
    <scope>NUCLEOTIDE SEQUENCE</scope>
    <source>
        <strain evidence="2">CGMCC 1.15958</strain>
    </source>
</reference>
<keyword evidence="1" id="KW-1133">Transmembrane helix</keyword>
<feature type="transmembrane region" description="Helical" evidence="1">
    <location>
        <begin position="177"/>
        <end position="199"/>
    </location>
</feature>
<reference evidence="2" key="2">
    <citation type="submission" date="2020-09" db="EMBL/GenBank/DDBJ databases">
        <authorList>
            <person name="Sun Q."/>
            <person name="Zhou Y."/>
        </authorList>
    </citation>
    <scope>NUCLEOTIDE SEQUENCE</scope>
    <source>
        <strain evidence="2">CGMCC 1.15958</strain>
    </source>
</reference>
<keyword evidence="3" id="KW-1185">Reference proteome</keyword>
<name>A0A917DLU1_9BACT</name>
<dbReference type="RefSeq" id="WP_188765300.1">
    <property type="nucleotide sequence ID" value="NZ_BMKK01000002.1"/>
</dbReference>
<evidence type="ECO:0000313" key="3">
    <source>
        <dbReference type="Proteomes" id="UP000609064"/>
    </source>
</evidence>
<sequence length="238" mass="27693">MICKNCNTEVTLNYCPNCGQPAKLHRIDGHYIQHEMEHILHFERGILFTIRELLLRPGQSIREFIADNRARLVKPIIFIIVTSLIYTLTIHYFHVEDGYVKLNAPEAVFTSKMFKWYQDHYGYGNIMMAVFIAFWIKVFFKKYEYNFFEILILLCFIIGIAMLIYALFALIVGLTKLPLMFIGGILGFIYISWAIGQFFDKTKLINYGKAFLAYILGMITFTILAFLIGFSVDAIMKL</sequence>
<feature type="transmembrane region" description="Helical" evidence="1">
    <location>
        <begin position="211"/>
        <end position="232"/>
    </location>
</feature>
<dbReference type="Proteomes" id="UP000609064">
    <property type="component" value="Unassembled WGS sequence"/>
</dbReference>
<organism evidence="2 3">
    <name type="scientific">Emticicia aquatilis</name>
    <dbReference type="NCBI Taxonomy" id="1537369"/>
    <lineage>
        <taxon>Bacteria</taxon>
        <taxon>Pseudomonadati</taxon>
        <taxon>Bacteroidota</taxon>
        <taxon>Cytophagia</taxon>
        <taxon>Cytophagales</taxon>
        <taxon>Leadbetterellaceae</taxon>
        <taxon>Emticicia</taxon>
    </lineage>
</organism>
<keyword evidence="1" id="KW-0472">Membrane</keyword>
<dbReference type="Pfam" id="PF12412">
    <property type="entry name" value="DUF3667"/>
    <property type="match status" value="1"/>
</dbReference>
<accession>A0A917DLU1</accession>
<feature type="transmembrane region" description="Helical" evidence="1">
    <location>
        <begin position="121"/>
        <end position="140"/>
    </location>
</feature>
<dbReference type="AlphaFoldDB" id="A0A917DLU1"/>
<keyword evidence="1" id="KW-0812">Transmembrane</keyword>
<feature type="transmembrane region" description="Helical" evidence="1">
    <location>
        <begin position="72"/>
        <end position="93"/>
    </location>
</feature>
<dbReference type="InterPro" id="IPR022134">
    <property type="entry name" value="DUF3667"/>
</dbReference>
<feature type="transmembrane region" description="Helical" evidence="1">
    <location>
        <begin position="147"/>
        <end position="171"/>
    </location>
</feature>
<comment type="caution">
    <text evidence="2">The sequence shown here is derived from an EMBL/GenBank/DDBJ whole genome shotgun (WGS) entry which is preliminary data.</text>
</comment>